<sequence length="385" mass="43852">MHLPCVLILFAAVTRPVGVGAHVEPSDVVTSDGQVEVVRQLRVQEQTHSEDAEERMNSFNLGGEEVTSYILSEASTSTSNLAASHEMAGANIANIKSGHETGTFSINDRVNDFVKRAIDLRTLKENLEANQKDVYMFNTVLSGFDKDELPKILSELNIRYANKDIDPREVFQNYELHLAGISLFEKPQMEYWIQYLYIYCEKRDANSKVFEFVLETLLNFYSLETLAIAASRAPDYEVALKLGKTITNHWVSQGKTPNDVFTMLDLDKGFDNCRVDFWVNYFTSHYFMQSKRPNLLELKKVLREQPLGVFLRYAKVSDVTLSLVEEEKSSLLKFWKNSKIPINTVLKEVDSIKKEGKNTVYGSAIMQAAIEYYALHLEKAITEEP</sequence>
<dbReference type="Proteomes" id="UP001157938">
    <property type="component" value="Unassembled WGS sequence"/>
</dbReference>
<organism evidence="3 5">
    <name type="scientific">Peronospora farinosa</name>
    <dbReference type="NCBI Taxonomy" id="134698"/>
    <lineage>
        <taxon>Eukaryota</taxon>
        <taxon>Sar</taxon>
        <taxon>Stramenopiles</taxon>
        <taxon>Oomycota</taxon>
        <taxon>Peronosporomycetes</taxon>
        <taxon>Peronosporales</taxon>
        <taxon>Peronosporaceae</taxon>
        <taxon>Peronospora</taxon>
    </lineage>
</organism>
<accession>A0AAV0SW34</accession>
<evidence type="ECO:0000256" key="1">
    <source>
        <dbReference type="SAM" id="SignalP"/>
    </source>
</evidence>
<feature type="signal peptide" evidence="1">
    <location>
        <begin position="1"/>
        <end position="21"/>
    </location>
</feature>
<evidence type="ECO:0000313" key="5">
    <source>
        <dbReference type="Proteomes" id="UP001159659"/>
    </source>
</evidence>
<gene>
    <name evidence="2" type="ORF">PFR001_LOCUS770</name>
    <name evidence="3" type="ORF">PFR002_LOCUS2022</name>
</gene>
<dbReference type="EMBL" id="CAKLBC010000167">
    <property type="protein sequence ID" value="CAH0485044.1"/>
    <property type="molecule type" value="Genomic_DNA"/>
</dbReference>
<reference evidence="3" key="2">
    <citation type="submission" date="2022-12" db="EMBL/GenBank/DDBJ databases">
        <authorList>
            <person name="Webb A."/>
        </authorList>
    </citation>
    <scope>NUCLEOTIDE SEQUENCE</scope>
    <source>
        <strain evidence="3">Pf2</strain>
    </source>
</reference>
<reference evidence="2 4" key="1">
    <citation type="submission" date="2021-11" db="EMBL/GenBank/DDBJ databases">
        <authorList>
            <person name="Islam A."/>
            <person name="Islam S."/>
            <person name="Flora M.S."/>
            <person name="Rahman M."/>
            <person name="Ziaur R.M."/>
            <person name="Epstein J.H."/>
            <person name="Hassan M."/>
            <person name="Klassen M."/>
            <person name="Woodard K."/>
            <person name="Webb A."/>
            <person name="Webby R.J."/>
            <person name="El Zowalaty M.E."/>
        </authorList>
    </citation>
    <scope>NUCLEOTIDE SEQUENCE [LARGE SCALE GENOMIC DNA]</scope>
    <source>
        <strain evidence="2">Pf1</strain>
    </source>
</reference>
<evidence type="ECO:0008006" key="6">
    <source>
        <dbReference type="Google" id="ProtNLM"/>
    </source>
</evidence>
<protein>
    <recommendedName>
        <fullName evidence="6">RxLR effector protein</fullName>
    </recommendedName>
</protein>
<evidence type="ECO:0000313" key="4">
    <source>
        <dbReference type="Proteomes" id="UP001157938"/>
    </source>
</evidence>
<name>A0AAV0SW34_9STRA</name>
<dbReference type="EMBL" id="CANTFK010000218">
    <property type="protein sequence ID" value="CAI5709445.1"/>
    <property type="molecule type" value="Genomic_DNA"/>
</dbReference>
<keyword evidence="1" id="KW-0732">Signal</keyword>
<comment type="caution">
    <text evidence="3">The sequence shown here is derived from an EMBL/GenBank/DDBJ whole genome shotgun (WGS) entry which is preliminary data.</text>
</comment>
<feature type="chain" id="PRO_5043707013" description="RxLR effector protein" evidence="1">
    <location>
        <begin position="22"/>
        <end position="385"/>
    </location>
</feature>
<evidence type="ECO:0000313" key="2">
    <source>
        <dbReference type="EMBL" id="CAH0485044.1"/>
    </source>
</evidence>
<dbReference type="AlphaFoldDB" id="A0AAV0SW34"/>
<evidence type="ECO:0000313" key="3">
    <source>
        <dbReference type="EMBL" id="CAI5709445.1"/>
    </source>
</evidence>
<dbReference type="Proteomes" id="UP001159659">
    <property type="component" value="Unassembled WGS sequence"/>
</dbReference>
<proteinExistence type="predicted"/>
<keyword evidence="4" id="KW-1185">Reference proteome</keyword>